<organism evidence="1">
    <name type="scientific">marine sediment metagenome</name>
    <dbReference type="NCBI Taxonomy" id="412755"/>
    <lineage>
        <taxon>unclassified sequences</taxon>
        <taxon>metagenomes</taxon>
        <taxon>ecological metagenomes</taxon>
    </lineage>
</organism>
<dbReference type="InterPro" id="IPR013783">
    <property type="entry name" value="Ig-like_fold"/>
</dbReference>
<dbReference type="Gene3D" id="2.60.40.10">
    <property type="entry name" value="Immunoglobulins"/>
    <property type="match status" value="1"/>
</dbReference>
<name>X1MJK5_9ZZZZ</name>
<accession>X1MJK5</accession>
<evidence type="ECO:0000313" key="1">
    <source>
        <dbReference type="EMBL" id="GAI18251.1"/>
    </source>
</evidence>
<proteinExistence type="predicted"/>
<gene>
    <name evidence="1" type="ORF">S06H3_14359</name>
</gene>
<dbReference type="AlphaFoldDB" id="X1MJK5"/>
<dbReference type="EMBL" id="BARV01007019">
    <property type="protein sequence ID" value="GAI18251.1"/>
    <property type="molecule type" value="Genomic_DNA"/>
</dbReference>
<feature type="non-terminal residue" evidence="1">
    <location>
        <position position="151"/>
    </location>
</feature>
<protein>
    <submittedName>
        <fullName evidence="1">Uncharacterized protein</fullName>
    </submittedName>
</protein>
<comment type="caution">
    <text evidence="1">The sequence shown here is derived from an EMBL/GenBank/DDBJ whole genome shotgun (WGS) entry which is preliminary data.</text>
</comment>
<sequence length="151" mass="16895">MGEIEFAEGVDPSSWHQITSCCFAVVEAELCCWNVSSLSDGTYTLKLTAWDLASNFAEVKVVLKVDNHPPQTTLTEYPSEKVTGNIPKAVVPFSWIGSDADNITPVEKLVYQYRLEGHSSYQDWSEWSKDSSSTFLLPSGNYTFKVRAKDE</sequence>
<reference evidence="1" key="1">
    <citation type="journal article" date="2014" name="Front. Microbiol.">
        <title>High frequency of phylogenetically diverse reductive dehalogenase-homologous genes in deep subseafloor sedimentary metagenomes.</title>
        <authorList>
            <person name="Kawai M."/>
            <person name="Futagami T."/>
            <person name="Toyoda A."/>
            <person name="Takaki Y."/>
            <person name="Nishi S."/>
            <person name="Hori S."/>
            <person name="Arai W."/>
            <person name="Tsubouchi T."/>
            <person name="Morono Y."/>
            <person name="Uchiyama I."/>
            <person name="Ito T."/>
            <person name="Fujiyama A."/>
            <person name="Inagaki F."/>
            <person name="Takami H."/>
        </authorList>
    </citation>
    <scope>NUCLEOTIDE SEQUENCE</scope>
    <source>
        <strain evidence="1">Expedition CK06-06</strain>
    </source>
</reference>